<feature type="compositionally biased region" description="Low complexity" evidence="5">
    <location>
        <begin position="410"/>
        <end position="421"/>
    </location>
</feature>
<dbReference type="EMBL" id="JACIDZ010000016">
    <property type="protein sequence ID" value="MBB4124026.1"/>
    <property type="molecule type" value="Genomic_DNA"/>
</dbReference>
<feature type="region of interest" description="Disordered" evidence="5">
    <location>
        <begin position="164"/>
        <end position="206"/>
    </location>
</feature>
<dbReference type="NCBIfam" id="TIGR01352">
    <property type="entry name" value="tonB_Cterm"/>
    <property type="match status" value="1"/>
</dbReference>
<feature type="compositionally biased region" description="Low complexity" evidence="5">
    <location>
        <begin position="256"/>
        <end position="271"/>
    </location>
</feature>
<sequence length="520" mass="52666">MTDDRAMFAFGLPGGVRDAEPVEPDFRAEAGPAGHAPAVVPPGRKPVDLDAIVLELKAAAGVFAAPEPGASDVEERGPELGADEADLGSVTLPRIAGASAKAESGRRLPMAALASILVHSVAFAMALHVAEIIPEAPAEEGGAVVSVVMLGNGDVDAAASGVENAEPIQVEAETVPVGQATASEPEALRPAVTEPPPEASPAEQAPPVETLAAPRPVAEQALAPPVETAASLPVEPTESAPAAALSSPLPDVLAVAPSEAASPDQAPAAAPVLSEQAPPPEAEAAEAVEIAQAAMPEAADAPPPEASALTPPQQETLPLAAQAPETETITAQEDDPDLAYDIAPPIPEPSPWQSEPLPEDQVATRQAEAERARERTRTVERQSSGSGGQSTNDARRGSVSGTSERGASQAADARSGASGNGAAAMANYAGKVRARLARAVSSERYYRGLGPLTATVVVRVSLDRSGNITSLSLARSSGNAKVDAVVLQRARAAGSFGPFPASYSGSGKSFSLPINLTLRR</sequence>
<proteinExistence type="predicted"/>
<dbReference type="InterPro" id="IPR006260">
    <property type="entry name" value="TonB/TolA_C"/>
</dbReference>
<dbReference type="Gene3D" id="3.30.1150.10">
    <property type="match status" value="1"/>
</dbReference>
<keyword evidence="3" id="KW-1133">Transmembrane helix</keyword>
<name>A0A7W6KMG1_9HYPH</name>
<evidence type="ECO:0000256" key="2">
    <source>
        <dbReference type="ARBA" id="ARBA00022692"/>
    </source>
</evidence>
<accession>A0A7W6KMG1</accession>
<organism evidence="6 7">
    <name type="scientific">Martelella radicis</name>
    <dbReference type="NCBI Taxonomy" id="1397476"/>
    <lineage>
        <taxon>Bacteria</taxon>
        <taxon>Pseudomonadati</taxon>
        <taxon>Pseudomonadota</taxon>
        <taxon>Alphaproteobacteria</taxon>
        <taxon>Hyphomicrobiales</taxon>
        <taxon>Aurantimonadaceae</taxon>
        <taxon>Martelella</taxon>
    </lineage>
</organism>
<protein>
    <submittedName>
        <fullName evidence="6">Protein TonB</fullName>
    </submittedName>
</protein>
<feature type="region of interest" description="Disordered" evidence="5">
    <location>
        <begin position="256"/>
        <end position="421"/>
    </location>
</feature>
<evidence type="ECO:0000256" key="4">
    <source>
        <dbReference type="ARBA" id="ARBA00023136"/>
    </source>
</evidence>
<evidence type="ECO:0000256" key="5">
    <source>
        <dbReference type="SAM" id="MobiDB-lite"/>
    </source>
</evidence>
<keyword evidence="2" id="KW-0812">Transmembrane</keyword>
<dbReference type="Proteomes" id="UP000530571">
    <property type="component" value="Unassembled WGS sequence"/>
</dbReference>
<feature type="region of interest" description="Disordered" evidence="5">
    <location>
        <begin position="19"/>
        <end position="41"/>
    </location>
</feature>
<dbReference type="RefSeq" id="WP_183490141.1">
    <property type="nucleotide sequence ID" value="NZ_JACIDZ010000016.1"/>
</dbReference>
<feature type="compositionally biased region" description="Low complexity" evidence="5">
    <location>
        <begin position="285"/>
        <end position="300"/>
    </location>
</feature>
<evidence type="ECO:0000313" key="6">
    <source>
        <dbReference type="EMBL" id="MBB4124026.1"/>
    </source>
</evidence>
<feature type="compositionally biased region" description="Basic and acidic residues" evidence="5">
    <location>
        <begin position="19"/>
        <end position="28"/>
    </location>
</feature>
<comment type="subcellular location">
    <subcellularLocation>
        <location evidence="1">Membrane</location>
        <topology evidence="1">Single-pass membrane protein</topology>
    </subcellularLocation>
</comment>
<dbReference type="Pfam" id="PF13103">
    <property type="entry name" value="TonB_2"/>
    <property type="match status" value="1"/>
</dbReference>
<keyword evidence="7" id="KW-1185">Reference proteome</keyword>
<gene>
    <name evidence="6" type="ORF">GGR30_003978</name>
</gene>
<reference evidence="6 7" key="1">
    <citation type="submission" date="2020-08" db="EMBL/GenBank/DDBJ databases">
        <title>Genomic Encyclopedia of Type Strains, Phase IV (KMG-IV): sequencing the most valuable type-strain genomes for metagenomic binning, comparative biology and taxonomic classification.</title>
        <authorList>
            <person name="Goeker M."/>
        </authorList>
    </citation>
    <scope>NUCLEOTIDE SEQUENCE [LARGE SCALE GENOMIC DNA]</scope>
    <source>
        <strain evidence="6 7">DSM 28101</strain>
    </source>
</reference>
<comment type="caution">
    <text evidence="6">The sequence shown here is derived from an EMBL/GenBank/DDBJ whole genome shotgun (WGS) entry which is preliminary data.</text>
</comment>
<keyword evidence="4" id="KW-0472">Membrane</keyword>
<dbReference type="AlphaFoldDB" id="A0A7W6KMG1"/>
<dbReference type="GO" id="GO:0016020">
    <property type="term" value="C:membrane"/>
    <property type="evidence" value="ECO:0007669"/>
    <property type="project" value="UniProtKB-SubCell"/>
</dbReference>
<evidence type="ECO:0000256" key="3">
    <source>
        <dbReference type="ARBA" id="ARBA00022989"/>
    </source>
</evidence>
<evidence type="ECO:0000313" key="7">
    <source>
        <dbReference type="Proteomes" id="UP000530571"/>
    </source>
</evidence>
<feature type="compositionally biased region" description="Basic and acidic residues" evidence="5">
    <location>
        <begin position="367"/>
        <end position="380"/>
    </location>
</feature>
<dbReference type="SUPFAM" id="SSF74653">
    <property type="entry name" value="TolA/TonB C-terminal domain"/>
    <property type="match status" value="1"/>
</dbReference>
<evidence type="ECO:0000256" key="1">
    <source>
        <dbReference type="ARBA" id="ARBA00004167"/>
    </source>
</evidence>